<dbReference type="PROSITE" id="PS50929">
    <property type="entry name" value="ABC_TM1F"/>
    <property type="match status" value="1"/>
</dbReference>
<keyword evidence="4" id="KW-0547">Nucleotide-binding</keyword>
<dbReference type="Gene3D" id="3.40.50.300">
    <property type="entry name" value="P-loop containing nucleotide triphosphate hydrolases"/>
    <property type="match status" value="1"/>
</dbReference>
<dbReference type="EMBL" id="JAJHNU010000001">
    <property type="protein sequence ID" value="MDN4120206.1"/>
    <property type="molecule type" value="Genomic_DNA"/>
</dbReference>
<evidence type="ECO:0000256" key="6">
    <source>
        <dbReference type="ARBA" id="ARBA00022989"/>
    </source>
</evidence>
<dbReference type="RefSeq" id="WP_266122464.1">
    <property type="nucleotide sequence ID" value="NZ_JAJHNU010000001.1"/>
</dbReference>
<dbReference type="CDD" id="cd18584">
    <property type="entry name" value="ABC_6TM_AarD_CydD"/>
    <property type="match status" value="1"/>
</dbReference>
<dbReference type="InterPro" id="IPR027417">
    <property type="entry name" value="P-loop_NTPase"/>
</dbReference>
<feature type="domain" description="ABC transmembrane type-1" evidence="10">
    <location>
        <begin position="33"/>
        <end position="315"/>
    </location>
</feature>
<feature type="transmembrane region" description="Helical" evidence="8">
    <location>
        <begin position="138"/>
        <end position="158"/>
    </location>
</feature>
<dbReference type="InterPro" id="IPR036640">
    <property type="entry name" value="ABC1_TM_sf"/>
</dbReference>
<evidence type="ECO:0000256" key="5">
    <source>
        <dbReference type="ARBA" id="ARBA00022840"/>
    </source>
</evidence>
<dbReference type="Pfam" id="PF00005">
    <property type="entry name" value="ABC_tran"/>
    <property type="match status" value="1"/>
</dbReference>
<feature type="transmembrane region" description="Helical" evidence="8">
    <location>
        <begin position="164"/>
        <end position="186"/>
    </location>
</feature>
<keyword evidence="7 8" id="KW-0472">Membrane</keyword>
<dbReference type="Gene3D" id="1.20.1560.10">
    <property type="entry name" value="ABC transporter type 1, transmembrane domain"/>
    <property type="match status" value="1"/>
</dbReference>
<evidence type="ECO:0000259" key="9">
    <source>
        <dbReference type="PROSITE" id="PS50893"/>
    </source>
</evidence>
<sequence>MKNSLNHVAAADWMRSRSRWARSKLLWAWLAPVLAAGVFVWQAWLLATVVQSIVVDQLPWRTQLPALAGIALFLVLRALLLISAEWAGNRLAEHIKLDLRRSLWRRLLGLDLLTLRQKLSGELSASVVQQVEALEGFFARYLPAMYVAVLIPLLLLAFVMPVDWIVGLLLLFSAPMIPVFMALIGWRAQVASEQNQKMGLRLSGFFADRLRGIFTLALLGRREDELARVHQASNDLKTSTMRVLRIAFLSSAVLELFAALGVAGAAVYIGLGYLGYLGSFFTGLSLQQGLFCLLLAPEVYQPLRQLAVHYHDRADAKAALEQLERLWGPLPLTAPQAPLAPLAAPPADIAAGLGLDQACLFLPGSEYELLRVEHLRFEPGCSYALMGESGSGKSTLLETLVGLRPLPQGQRHYAGQVLQHELLSVSQGVVLQTQRPFMAAGTVADTLRVANPLATEAELWQALEHSQAAQFVRALPQGLQTVLGRGAFGLSGGQIQRLALARVFLSQASFILLDEPTAHVDAQTRDLIMQALLTWGAQRCLVIATHDQQVAQQCQQIWQIEQQQLQRVVGL</sequence>
<feature type="domain" description="ABC transporter" evidence="9">
    <location>
        <begin position="355"/>
        <end position="571"/>
    </location>
</feature>
<dbReference type="SUPFAM" id="SSF52540">
    <property type="entry name" value="P-loop containing nucleoside triphosphate hydrolases"/>
    <property type="match status" value="1"/>
</dbReference>
<dbReference type="Pfam" id="PF00664">
    <property type="entry name" value="ABC_membrane"/>
    <property type="match status" value="1"/>
</dbReference>
<dbReference type="InterPro" id="IPR039421">
    <property type="entry name" value="Type_1_exporter"/>
</dbReference>
<evidence type="ECO:0000256" key="1">
    <source>
        <dbReference type="ARBA" id="ARBA00004651"/>
    </source>
</evidence>
<proteinExistence type="predicted"/>
<dbReference type="PROSITE" id="PS50893">
    <property type="entry name" value="ABC_TRANSPORTER_2"/>
    <property type="match status" value="1"/>
</dbReference>
<keyword evidence="5" id="KW-0067">ATP-binding</keyword>
<keyword evidence="3 8" id="KW-0812">Transmembrane</keyword>
<protein>
    <submittedName>
        <fullName evidence="11">Thiol reductant ABC exporter subunit CydD</fullName>
    </submittedName>
</protein>
<evidence type="ECO:0000256" key="7">
    <source>
        <dbReference type="ARBA" id="ARBA00023136"/>
    </source>
</evidence>
<gene>
    <name evidence="11" type="primary">cydD</name>
    <name evidence="11" type="ORF">LMS43_02765</name>
</gene>
<evidence type="ECO:0000256" key="2">
    <source>
        <dbReference type="ARBA" id="ARBA00022475"/>
    </source>
</evidence>
<evidence type="ECO:0000256" key="8">
    <source>
        <dbReference type="SAM" id="Phobius"/>
    </source>
</evidence>
<dbReference type="InterPro" id="IPR011527">
    <property type="entry name" value="ABC1_TM_dom"/>
</dbReference>
<feature type="transmembrane region" description="Helical" evidence="8">
    <location>
        <begin position="64"/>
        <end position="87"/>
    </location>
</feature>
<keyword evidence="6 8" id="KW-1133">Transmembrane helix</keyword>
<dbReference type="PANTHER" id="PTHR24221">
    <property type="entry name" value="ATP-BINDING CASSETTE SUB-FAMILY B"/>
    <property type="match status" value="1"/>
</dbReference>
<evidence type="ECO:0000256" key="3">
    <source>
        <dbReference type="ARBA" id="ARBA00022692"/>
    </source>
</evidence>
<keyword evidence="12" id="KW-1185">Reference proteome</keyword>
<keyword evidence="2" id="KW-1003">Cell membrane</keyword>
<dbReference type="Proteomes" id="UP001168613">
    <property type="component" value="Unassembled WGS sequence"/>
</dbReference>
<evidence type="ECO:0000313" key="12">
    <source>
        <dbReference type="Proteomes" id="UP001168613"/>
    </source>
</evidence>
<dbReference type="SMART" id="SM00382">
    <property type="entry name" value="AAA"/>
    <property type="match status" value="1"/>
</dbReference>
<reference evidence="11" key="1">
    <citation type="submission" date="2021-11" db="EMBL/GenBank/DDBJ databases">
        <title>Draft genome sequence of Alcaligenes endophyticus type strain CCUG 75668T.</title>
        <authorList>
            <person name="Salva-Serra F."/>
            <person name="Duran R.E."/>
            <person name="Seeger M."/>
            <person name="Moore E.R.B."/>
            <person name="Jaen-Luchoro D."/>
        </authorList>
    </citation>
    <scope>NUCLEOTIDE SEQUENCE</scope>
    <source>
        <strain evidence="11">CCUG 75668</strain>
    </source>
</reference>
<feature type="transmembrane region" description="Helical" evidence="8">
    <location>
        <begin position="25"/>
        <end position="44"/>
    </location>
</feature>
<name>A0ABT8EFZ7_9BURK</name>
<dbReference type="InterPro" id="IPR003439">
    <property type="entry name" value="ABC_transporter-like_ATP-bd"/>
</dbReference>
<comment type="caution">
    <text evidence="11">The sequence shown here is derived from an EMBL/GenBank/DDBJ whole genome shotgun (WGS) entry which is preliminary data.</text>
</comment>
<accession>A0ABT8EFZ7</accession>
<dbReference type="InterPro" id="IPR003593">
    <property type="entry name" value="AAA+_ATPase"/>
</dbReference>
<evidence type="ECO:0000256" key="4">
    <source>
        <dbReference type="ARBA" id="ARBA00022741"/>
    </source>
</evidence>
<dbReference type="SUPFAM" id="SSF90123">
    <property type="entry name" value="ABC transporter transmembrane region"/>
    <property type="match status" value="1"/>
</dbReference>
<evidence type="ECO:0000313" key="11">
    <source>
        <dbReference type="EMBL" id="MDN4120206.1"/>
    </source>
</evidence>
<dbReference type="NCBIfam" id="TIGR02857">
    <property type="entry name" value="CydD"/>
    <property type="match status" value="1"/>
</dbReference>
<evidence type="ECO:0000259" key="10">
    <source>
        <dbReference type="PROSITE" id="PS50929"/>
    </source>
</evidence>
<dbReference type="PROSITE" id="PS00211">
    <property type="entry name" value="ABC_TRANSPORTER_1"/>
    <property type="match status" value="1"/>
</dbReference>
<comment type="subcellular location">
    <subcellularLocation>
        <location evidence="1">Cell membrane</location>
        <topology evidence="1">Multi-pass membrane protein</topology>
    </subcellularLocation>
</comment>
<dbReference type="PANTHER" id="PTHR24221:SF261">
    <property type="entry name" value="GLUTATHIONE_L-CYSTEINE TRANSPORT SYSTEM ATP-BINDING_PERMEASE PROTEIN CYDD"/>
    <property type="match status" value="1"/>
</dbReference>
<dbReference type="InterPro" id="IPR014216">
    <property type="entry name" value="ABC_transptr_CydD"/>
</dbReference>
<dbReference type="InterPro" id="IPR017871">
    <property type="entry name" value="ABC_transporter-like_CS"/>
</dbReference>
<feature type="transmembrane region" description="Helical" evidence="8">
    <location>
        <begin position="246"/>
        <end position="269"/>
    </location>
</feature>
<organism evidence="11 12">
    <name type="scientific">Alcaligenes endophyticus</name>
    <dbReference type="NCBI Taxonomy" id="1929088"/>
    <lineage>
        <taxon>Bacteria</taxon>
        <taxon>Pseudomonadati</taxon>
        <taxon>Pseudomonadota</taxon>
        <taxon>Betaproteobacteria</taxon>
        <taxon>Burkholderiales</taxon>
        <taxon>Alcaligenaceae</taxon>
        <taxon>Alcaligenes</taxon>
    </lineage>
</organism>